<dbReference type="AlphaFoldDB" id="A0A5N7BL44"/>
<evidence type="ECO:0000313" key="2">
    <source>
        <dbReference type="EMBL" id="KAE8382473.1"/>
    </source>
</evidence>
<keyword evidence="1" id="KW-0732">Signal</keyword>
<dbReference type="EMBL" id="ML736162">
    <property type="protein sequence ID" value="KAE8382473.1"/>
    <property type="molecule type" value="Genomic_DNA"/>
</dbReference>
<keyword evidence="3" id="KW-1185">Reference proteome</keyword>
<reference evidence="2 3" key="1">
    <citation type="submission" date="2019-04" db="EMBL/GenBank/DDBJ databases">
        <title>Friends and foes A comparative genomics studyof 23 Aspergillus species from section Flavi.</title>
        <authorList>
            <consortium name="DOE Joint Genome Institute"/>
            <person name="Kjaerbolling I."/>
            <person name="Vesth T."/>
            <person name="Frisvad J.C."/>
            <person name="Nybo J.L."/>
            <person name="Theobald S."/>
            <person name="Kildgaard S."/>
            <person name="Isbrandt T."/>
            <person name="Kuo A."/>
            <person name="Sato A."/>
            <person name="Lyhne E.K."/>
            <person name="Kogle M.E."/>
            <person name="Wiebenga A."/>
            <person name="Kun R.S."/>
            <person name="Lubbers R.J."/>
            <person name="Makela M.R."/>
            <person name="Barry K."/>
            <person name="Chovatia M."/>
            <person name="Clum A."/>
            <person name="Daum C."/>
            <person name="Haridas S."/>
            <person name="He G."/>
            <person name="LaButti K."/>
            <person name="Lipzen A."/>
            <person name="Mondo S."/>
            <person name="Riley R."/>
            <person name="Salamov A."/>
            <person name="Simmons B.A."/>
            <person name="Magnuson J.K."/>
            <person name="Henrissat B."/>
            <person name="Mortensen U.H."/>
            <person name="Larsen T.O."/>
            <person name="Devries R.P."/>
            <person name="Grigoriev I.V."/>
            <person name="Machida M."/>
            <person name="Baker S.E."/>
            <person name="Andersen M.R."/>
        </authorList>
    </citation>
    <scope>NUCLEOTIDE SEQUENCE [LARGE SCALE GENOMIC DNA]</scope>
    <source>
        <strain evidence="2 3">IBT 29228</strain>
    </source>
</reference>
<feature type="signal peptide" evidence="1">
    <location>
        <begin position="1"/>
        <end position="19"/>
    </location>
</feature>
<name>A0A5N7BL44_9EURO</name>
<protein>
    <submittedName>
        <fullName evidence="2">Uncharacterized protein</fullName>
    </submittedName>
</protein>
<accession>A0A5N7BL44</accession>
<sequence>MQITTFALLTFTLLSTSLAGGVRPAGSGARPGIPPKAAPAKELLGTYNGECLMSDGQTSAYGICIASDQGPAAKSQQGKAEYQWGCDPQWRCREKGNPCKIRKYKDRATGLVSLNARCY</sequence>
<gene>
    <name evidence="2" type="ORF">BDV26DRAFT_288509</name>
</gene>
<dbReference type="Proteomes" id="UP000326198">
    <property type="component" value="Unassembled WGS sequence"/>
</dbReference>
<organism evidence="2 3">
    <name type="scientific">Aspergillus bertholletiae</name>
    <dbReference type="NCBI Taxonomy" id="1226010"/>
    <lineage>
        <taxon>Eukaryota</taxon>
        <taxon>Fungi</taxon>
        <taxon>Dikarya</taxon>
        <taxon>Ascomycota</taxon>
        <taxon>Pezizomycotina</taxon>
        <taxon>Eurotiomycetes</taxon>
        <taxon>Eurotiomycetidae</taxon>
        <taxon>Eurotiales</taxon>
        <taxon>Aspergillaceae</taxon>
        <taxon>Aspergillus</taxon>
        <taxon>Aspergillus subgen. Circumdati</taxon>
    </lineage>
</organism>
<feature type="chain" id="PRO_5024925735" evidence="1">
    <location>
        <begin position="20"/>
        <end position="119"/>
    </location>
</feature>
<proteinExistence type="predicted"/>
<evidence type="ECO:0000256" key="1">
    <source>
        <dbReference type="SAM" id="SignalP"/>
    </source>
</evidence>
<evidence type="ECO:0000313" key="3">
    <source>
        <dbReference type="Proteomes" id="UP000326198"/>
    </source>
</evidence>